<keyword evidence="2" id="KW-0012">Acyltransferase</keyword>
<protein>
    <submittedName>
        <fullName evidence="5">GNAT family N-acetyltransferase</fullName>
    </submittedName>
</protein>
<dbReference type="InterPro" id="IPR050832">
    <property type="entry name" value="Bact_Acetyltransf"/>
</dbReference>
<organism evidence="5 6">
    <name type="scientific">Actinomyces lilanjuaniae</name>
    <dbReference type="NCBI Taxonomy" id="2321394"/>
    <lineage>
        <taxon>Bacteria</taxon>
        <taxon>Bacillati</taxon>
        <taxon>Actinomycetota</taxon>
        <taxon>Actinomycetes</taxon>
        <taxon>Actinomycetales</taxon>
        <taxon>Actinomycetaceae</taxon>
        <taxon>Actinomyces</taxon>
    </lineage>
</organism>
<evidence type="ECO:0000259" key="4">
    <source>
        <dbReference type="PROSITE" id="PS51186"/>
    </source>
</evidence>
<dbReference type="SUPFAM" id="SSF55729">
    <property type="entry name" value="Acyl-CoA N-acyltransferases (Nat)"/>
    <property type="match status" value="1"/>
</dbReference>
<dbReference type="EMBL" id="CP032514">
    <property type="protein sequence ID" value="AYD90810.1"/>
    <property type="molecule type" value="Genomic_DNA"/>
</dbReference>
<dbReference type="Gene3D" id="3.40.630.30">
    <property type="match status" value="1"/>
</dbReference>
<feature type="region of interest" description="Disordered" evidence="3">
    <location>
        <begin position="1"/>
        <end position="20"/>
    </location>
</feature>
<dbReference type="PROSITE" id="PS51186">
    <property type="entry name" value="GNAT"/>
    <property type="match status" value="1"/>
</dbReference>
<sequence length="235" mass="23765">MLASLEAGHRSAHGTDLPEGVRAMVAPPVVATGWQEAVTSPPSPDHHVLVATQEGTVVGLLGLAPTRSVGTQPLAPDSSEPGRADSSEPGGTDSTGADGTGSVATGRTGSESVVPAAAGTKPPALTDANRSQVPPSLPVPRDSRPTENRASLPAAEVTALGVDPAYQRRGHGSRLLAAAADTARDRGARALVVWAVRGDDSLARFLRSVGLAPTGAHRGLPVGQGVTEDCWVAQL</sequence>
<reference evidence="5 6" key="1">
    <citation type="submission" date="2018-09" db="EMBL/GenBank/DDBJ databases">
        <authorList>
            <person name="Li J."/>
        </authorList>
    </citation>
    <scope>NUCLEOTIDE SEQUENCE [LARGE SCALE GENOMIC DNA]</scope>
    <source>
        <strain evidence="5 6">2129</strain>
    </source>
</reference>
<proteinExistence type="predicted"/>
<dbReference type="Pfam" id="PF00583">
    <property type="entry name" value="Acetyltransf_1"/>
    <property type="match status" value="1"/>
</dbReference>
<name>A0ABM6Z6L1_9ACTO</name>
<feature type="domain" description="N-acetyltransferase" evidence="4">
    <location>
        <begin position="155"/>
        <end position="233"/>
    </location>
</feature>
<evidence type="ECO:0000256" key="1">
    <source>
        <dbReference type="ARBA" id="ARBA00022679"/>
    </source>
</evidence>
<accession>A0ABM6Z6L1</accession>
<feature type="region of interest" description="Disordered" evidence="3">
    <location>
        <begin position="67"/>
        <end position="152"/>
    </location>
</feature>
<evidence type="ECO:0000313" key="6">
    <source>
        <dbReference type="Proteomes" id="UP000273001"/>
    </source>
</evidence>
<dbReference type="InterPro" id="IPR016181">
    <property type="entry name" value="Acyl_CoA_acyltransferase"/>
</dbReference>
<dbReference type="PANTHER" id="PTHR43877">
    <property type="entry name" value="AMINOALKYLPHOSPHONATE N-ACETYLTRANSFERASE-RELATED-RELATED"/>
    <property type="match status" value="1"/>
</dbReference>
<keyword evidence="6" id="KW-1185">Reference proteome</keyword>
<evidence type="ECO:0000256" key="3">
    <source>
        <dbReference type="SAM" id="MobiDB-lite"/>
    </source>
</evidence>
<evidence type="ECO:0000313" key="5">
    <source>
        <dbReference type="EMBL" id="AYD90810.1"/>
    </source>
</evidence>
<feature type="compositionally biased region" description="Low complexity" evidence="3">
    <location>
        <begin position="90"/>
        <end position="102"/>
    </location>
</feature>
<dbReference type="InterPro" id="IPR000182">
    <property type="entry name" value="GNAT_dom"/>
</dbReference>
<dbReference type="Proteomes" id="UP000273001">
    <property type="component" value="Chromosome"/>
</dbReference>
<gene>
    <name evidence="5" type="ORF">D5R93_05020</name>
</gene>
<evidence type="ECO:0000256" key="2">
    <source>
        <dbReference type="ARBA" id="ARBA00023315"/>
    </source>
</evidence>
<keyword evidence="1" id="KW-0808">Transferase</keyword>